<dbReference type="AlphaFoldDB" id="A0A2M7MFR0"/>
<proteinExistence type="predicted"/>
<protein>
    <submittedName>
        <fullName evidence="2">Uncharacterized protein</fullName>
    </submittedName>
</protein>
<evidence type="ECO:0000256" key="1">
    <source>
        <dbReference type="SAM" id="MobiDB-lite"/>
    </source>
</evidence>
<feature type="region of interest" description="Disordered" evidence="1">
    <location>
        <begin position="1"/>
        <end position="68"/>
    </location>
</feature>
<accession>A0A2M7MFR0</accession>
<gene>
    <name evidence="2" type="ORF">COZ26_04340</name>
</gene>
<feature type="compositionally biased region" description="Polar residues" evidence="1">
    <location>
        <begin position="1"/>
        <end position="11"/>
    </location>
</feature>
<dbReference type="EMBL" id="PFJV01000105">
    <property type="protein sequence ID" value="PIX91963.1"/>
    <property type="molecule type" value="Genomic_DNA"/>
</dbReference>
<feature type="compositionally biased region" description="Polar residues" evidence="1">
    <location>
        <begin position="46"/>
        <end position="57"/>
    </location>
</feature>
<feature type="compositionally biased region" description="Basic residues" evidence="1">
    <location>
        <begin position="123"/>
        <end position="135"/>
    </location>
</feature>
<organism evidence="2 3">
    <name type="scientific">Candidatus Kuenenbacteria bacterium CG_4_10_14_3_um_filter_39_14</name>
    <dbReference type="NCBI Taxonomy" id="1974614"/>
    <lineage>
        <taxon>Bacteria</taxon>
        <taxon>Candidatus Kueneniibacteriota</taxon>
    </lineage>
</organism>
<reference evidence="3" key="1">
    <citation type="submission" date="2017-09" db="EMBL/GenBank/DDBJ databases">
        <title>Depth-based differentiation of microbial function through sediment-hosted aquifers and enrichment of novel symbionts in the deep terrestrial subsurface.</title>
        <authorList>
            <person name="Probst A.J."/>
            <person name="Ladd B."/>
            <person name="Jarett J.K."/>
            <person name="Geller-Mcgrath D.E."/>
            <person name="Sieber C.M.K."/>
            <person name="Emerson J.B."/>
            <person name="Anantharaman K."/>
            <person name="Thomas B.C."/>
            <person name="Malmstrom R."/>
            <person name="Stieglmeier M."/>
            <person name="Klingl A."/>
            <person name="Woyke T."/>
            <person name="Ryan C.M."/>
            <person name="Banfield J.F."/>
        </authorList>
    </citation>
    <scope>NUCLEOTIDE SEQUENCE [LARGE SCALE GENOMIC DNA]</scope>
</reference>
<comment type="caution">
    <text evidence="2">The sequence shown here is derived from an EMBL/GenBank/DDBJ whole genome shotgun (WGS) entry which is preliminary data.</text>
</comment>
<feature type="region of interest" description="Disordered" evidence="1">
    <location>
        <begin position="108"/>
        <end position="135"/>
    </location>
</feature>
<evidence type="ECO:0000313" key="2">
    <source>
        <dbReference type="EMBL" id="PIX91963.1"/>
    </source>
</evidence>
<name>A0A2M7MFR0_9BACT</name>
<dbReference type="Proteomes" id="UP000230658">
    <property type="component" value="Unassembled WGS sequence"/>
</dbReference>
<sequence>MSIGSSLTFSAQGGRGKEKSANAVAKISVRQSEGEAEGGCGAPRSRASSLRGKNSATPEPKQSPAALLVQSRAKQKSFLFLLEEKIGRAQIKKCRENFFAGLRALASGGGAKRQNSQSGFSSKKVRILTKRHRQN</sequence>
<evidence type="ECO:0000313" key="3">
    <source>
        <dbReference type="Proteomes" id="UP000230658"/>
    </source>
</evidence>